<dbReference type="AlphaFoldDB" id="A0A1I2H329"/>
<protein>
    <recommendedName>
        <fullName evidence="3">Alpha/beta hydrolase</fullName>
    </recommendedName>
</protein>
<dbReference type="PANTHER" id="PTHR36513:SF1">
    <property type="entry name" value="TRANSMEMBRANE PROTEIN"/>
    <property type="match status" value="1"/>
</dbReference>
<organism evidence="1 2">
    <name type="scientific">Sunxiuqinia elliptica</name>
    <dbReference type="NCBI Taxonomy" id="655355"/>
    <lineage>
        <taxon>Bacteria</taxon>
        <taxon>Pseudomonadati</taxon>
        <taxon>Bacteroidota</taxon>
        <taxon>Bacteroidia</taxon>
        <taxon>Marinilabiliales</taxon>
        <taxon>Prolixibacteraceae</taxon>
        <taxon>Sunxiuqinia</taxon>
    </lineage>
</organism>
<gene>
    <name evidence="1" type="ORF">SAMN05216283_103232</name>
</gene>
<dbReference type="Pfam" id="PF05990">
    <property type="entry name" value="DUF900"/>
    <property type="match status" value="1"/>
</dbReference>
<evidence type="ECO:0000313" key="1">
    <source>
        <dbReference type="EMBL" id="SFF23800.1"/>
    </source>
</evidence>
<accession>A0A1I2H329</accession>
<dbReference type="EMBL" id="FONW01000003">
    <property type="protein sequence ID" value="SFF23800.1"/>
    <property type="molecule type" value="Genomic_DNA"/>
</dbReference>
<dbReference type="InterPro" id="IPR010297">
    <property type="entry name" value="DUF900_hydrolase"/>
</dbReference>
<name>A0A1I2H329_9BACT</name>
<keyword evidence="2" id="KW-1185">Reference proteome</keyword>
<proteinExistence type="predicted"/>
<sequence length="344" mass="39547">MQQFIFTNRTIIKKRGVEQIDTSDSCGNTQNLRFGYLDVSKKKVALIPDPDIVQEHGIKTYEPIDYKDSKQKGSSEWFNRIYAEMKEDKEKNDTLVFIHGFYCGFKCFISNMEHLVTNYVDNPESSIGRVVGFCWPSNNNLLQYKNDREDAHYAGAALARGWIKLMQFFSEFVGVDKQCGKNIHLLAHSLGNAVFEKMIASVLSSRYSSFGQVFKEVVLAAPDIQHDAFEKGNPLYHINDFCERVHVYTHKSDDALRISKYTKNFESRLGKNGPVRPFHIPSNVSIVDCSLIKDQRSIKEKLFDHWYYKNSQTVIDDIGLVLNGADSFENRSYSTNQNKFILKP</sequence>
<evidence type="ECO:0000313" key="2">
    <source>
        <dbReference type="Proteomes" id="UP000198964"/>
    </source>
</evidence>
<dbReference type="PANTHER" id="PTHR36513">
    <property type="entry name" value="ABC TRANSMEMBRANE TYPE-1 DOMAIN-CONTAINING PROTEIN"/>
    <property type="match status" value="1"/>
</dbReference>
<reference evidence="1 2" key="1">
    <citation type="submission" date="2016-10" db="EMBL/GenBank/DDBJ databases">
        <authorList>
            <person name="de Groot N.N."/>
        </authorList>
    </citation>
    <scope>NUCLEOTIDE SEQUENCE [LARGE SCALE GENOMIC DNA]</scope>
    <source>
        <strain evidence="1 2">CGMCC 1.9156</strain>
    </source>
</reference>
<dbReference type="Proteomes" id="UP000198964">
    <property type="component" value="Unassembled WGS sequence"/>
</dbReference>
<dbReference type="SUPFAM" id="SSF53474">
    <property type="entry name" value="alpha/beta-Hydrolases"/>
    <property type="match status" value="1"/>
</dbReference>
<dbReference type="InterPro" id="IPR029058">
    <property type="entry name" value="AB_hydrolase_fold"/>
</dbReference>
<evidence type="ECO:0008006" key="3">
    <source>
        <dbReference type="Google" id="ProtNLM"/>
    </source>
</evidence>